<dbReference type="Proteomes" id="UP000092445">
    <property type="component" value="Unassembled WGS sequence"/>
</dbReference>
<dbReference type="EnsemblMetazoa" id="GPAI042794-RA">
    <property type="protein sequence ID" value="GPAI042794-PA"/>
    <property type="gene ID" value="GPAI042794"/>
</dbReference>
<sequence length="85" mass="8825">MAASEDVAPTDDCGGVIFNETFSSSMSPMVASLSLLPHTCIHPLGSLPLSQIDEIVDDLPFAVTVPAPVTSVAVERKAIVFILAA</sequence>
<organism evidence="1 2">
    <name type="scientific">Glossina pallidipes</name>
    <name type="common">Tsetse fly</name>
    <dbReference type="NCBI Taxonomy" id="7398"/>
    <lineage>
        <taxon>Eukaryota</taxon>
        <taxon>Metazoa</taxon>
        <taxon>Ecdysozoa</taxon>
        <taxon>Arthropoda</taxon>
        <taxon>Hexapoda</taxon>
        <taxon>Insecta</taxon>
        <taxon>Pterygota</taxon>
        <taxon>Neoptera</taxon>
        <taxon>Endopterygota</taxon>
        <taxon>Diptera</taxon>
        <taxon>Brachycera</taxon>
        <taxon>Muscomorpha</taxon>
        <taxon>Hippoboscoidea</taxon>
        <taxon>Glossinidae</taxon>
        <taxon>Glossina</taxon>
    </lineage>
</organism>
<reference evidence="1" key="2">
    <citation type="submission" date="2020-05" db="UniProtKB">
        <authorList>
            <consortium name="EnsemblMetazoa"/>
        </authorList>
    </citation>
    <scope>IDENTIFICATION</scope>
    <source>
        <strain evidence="1">IAEA</strain>
    </source>
</reference>
<protein>
    <submittedName>
        <fullName evidence="1">Uncharacterized protein</fullName>
    </submittedName>
</protein>
<dbReference type="AlphaFoldDB" id="A0A1B0AE37"/>
<evidence type="ECO:0000313" key="1">
    <source>
        <dbReference type="EnsemblMetazoa" id="GPAI042794-PA"/>
    </source>
</evidence>
<evidence type="ECO:0000313" key="2">
    <source>
        <dbReference type="Proteomes" id="UP000092445"/>
    </source>
</evidence>
<proteinExistence type="predicted"/>
<accession>A0A1B0AE37</accession>
<dbReference type="VEuPathDB" id="VectorBase:GPAI042794"/>
<reference evidence="2" key="1">
    <citation type="submission" date="2014-03" db="EMBL/GenBank/DDBJ databases">
        <authorList>
            <person name="Aksoy S."/>
            <person name="Warren W."/>
            <person name="Wilson R.K."/>
        </authorList>
    </citation>
    <scope>NUCLEOTIDE SEQUENCE [LARGE SCALE GENOMIC DNA]</scope>
    <source>
        <strain evidence="2">IAEA</strain>
    </source>
</reference>
<keyword evidence="2" id="KW-1185">Reference proteome</keyword>
<name>A0A1B0AE37_GLOPL</name>